<accession>A0A7X4GIC2</accession>
<proteinExistence type="inferred from homology"/>
<dbReference type="InterPro" id="IPR003744">
    <property type="entry name" value="YhhQ"/>
</dbReference>
<evidence type="ECO:0000313" key="3">
    <source>
        <dbReference type="Proteomes" id="UP000465810"/>
    </source>
</evidence>
<reference evidence="2 3" key="1">
    <citation type="submission" date="2019-12" db="EMBL/GenBank/DDBJ databases">
        <authorList>
            <person name="Feng G."/>
            <person name="Zhu H."/>
        </authorList>
    </citation>
    <scope>NUCLEOTIDE SEQUENCE [LARGE SCALE GENOMIC DNA]</scope>
    <source>
        <strain evidence="2 3">FGD1</strain>
    </source>
</reference>
<dbReference type="NCBIfam" id="TIGR00697">
    <property type="entry name" value="queuosine precursor transporter"/>
    <property type="match status" value="1"/>
</dbReference>
<feature type="transmembrane region" description="Helical" evidence="1">
    <location>
        <begin position="209"/>
        <end position="226"/>
    </location>
</feature>
<dbReference type="GO" id="GO:0022857">
    <property type="term" value="F:transmembrane transporter activity"/>
    <property type="evidence" value="ECO:0007669"/>
    <property type="project" value="UniProtKB-UniRule"/>
</dbReference>
<gene>
    <name evidence="2" type="ORF">GR702_13415</name>
</gene>
<evidence type="ECO:0000256" key="1">
    <source>
        <dbReference type="HAMAP-Rule" id="MF_02088"/>
    </source>
</evidence>
<comment type="function">
    <text evidence="1">Involved in the import of queuosine (Q) precursors, required for Q precursor salvage.</text>
</comment>
<dbReference type="Proteomes" id="UP000465810">
    <property type="component" value="Unassembled WGS sequence"/>
</dbReference>
<keyword evidence="1" id="KW-1133">Transmembrane helix</keyword>
<dbReference type="HAMAP" id="MF_02088">
    <property type="entry name" value="Q_prec_transport"/>
    <property type="match status" value="1"/>
</dbReference>
<dbReference type="Pfam" id="PF02592">
    <property type="entry name" value="Vut_1"/>
    <property type="match status" value="1"/>
</dbReference>
<keyword evidence="1" id="KW-1003">Cell membrane</keyword>
<feature type="transmembrane region" description="Helical" evidence="1">
    <location>
        <begin position="164"/>
        <end position="189"/>
    </location>
</feature>
<comment type="caution">
    <text evidence="2">The sequence shown here is derived from an EMBL/GenBank/DDBJ whole genome shotgun (WGS) entry which is preliminary data.</text>
</comment>
<feature type="transmembrane region" description="Helical" evidence="1">
    <location>
        <begin position="90"/>
        <end position="111"/>
    </location>
</feature>
<keyword evidence="1" id="KW-0812">Transmembrane</keyword>
<dbReference type="AlphaFoldDB" id="A0A7X4GIC2"/>
<comment type="similarity">
    <text evidence="1">Belongs to the vitamin uptake transporter (VUT/ECF) (TC 2.A.88) family. Q precursor transporter subfamily.</text>
</comment>
<keyword evidence="1" id="KW-0997">Cell inner membrane</keyword>
<evidence type="ECO:0000313" key="2">
    <source>
        <dbReference type="EMBL" id="MYL98761.1"/>
    </source>
</evidence>
<name>A0A7X4GIC2_9SPHN</name>
<keyword evidence="1" id="KW-0472">Membrane</keyword>
<dbReference type="GO" id="GO:0005886">
    <property type="term" value="C:plasma membrane"/>
    <property type="evidence" value="ECO:0007669"/>
    <property type="project" value="UniProtKB-SubCell"/>
</dbReference>
<dbReference type="EMBL" id="WVTD01000009">
    <property type="protein sequence ID" value="MYL98761.1"/>
    <property type="molecule type" value="Genomic_DNA"/>
</dbReference>
<sequence length="252" mass="27563">MNGSTHASSSSSPRLARIDGAEGGRRHFRYFDYVMVAFVAILLLSNLIGASKLASLGGVTFGAGILFFPVSYVIGDVLTEVYGYANARRCVWAGFFALVFMAFMSFVVVALPPSQGWGGQASYEAVFGSTWRIVIASITAFWAGEFVNSFVLAKMKLLTGGKHLWTRTIGSTVFGQAIDSLLFYPIAFLGTWTTGQVLTVMVTNWAMKVAWEVILTPATYAVVGWLKRREGVEVFDEKTNFSPFATARPLRD</sequence>
<keyword evidence="1" id="KW-0813">Transport</keyword>
<feature type="transmembrane region" description="Helical" evidence="1">
    <location>
        <begin position="131"/>
        <end position="152"/>
    </location>
</feature>
<dbReference type="PANTHER" id="PTHR34300">
    <property type="entry name" value="QUEUOSINE PRECURSOR TRANSPORTER-RELATED"/>
    <property type="match status" value="1"/>
</dbReference>
<dbReference type="RefSeq" id="WP_160986387.1">
    <property type="nucleotide sequence ID" value="NZ_WVTD01000009.1"/>
</dbReference>
<feature type="transmembrane region" description="Helical" evidence="1">
    <location>
        <begin position="30"/>
        <end position="50"/>
    </location>
</feature>
<organism evidence="2 3">
    <name type="scientific">Novosphingobium silvae</name>
    <dbReference type="NCBI Taxonomy" id="2692619"/>
    <lineage>
        <taxon>Bacteria</taxon>
        <taxon>Pseudomonadati</taxon>
        <taxon>Pseudomonadota</taxon>
        <taxon>Alphaproteobacteria</taxon>
        <taxon>Sphingomonadales</taxon>
        <taxon>Sphingomonadaceae</taxon>
        <taxon>Novosphingobium</taxon>
    </lineage>
</organism>
<keyword evidence="3" id="KW-1185">Reference proteome</keyword>
<dbReference type="PANTHER" id="PTHR34300:SF2">
    <property type="entry name" value="QUEUOSINE PRECURSOR TRANSPORTER-RELATED"/>
    <property type="match status" value="1"/>
</dbReference>
<comment type="subcellular location">
    <subcellularLocation>
        <location evidence="1">Cell inner membrane</location>
        <topology evidence="1">Multi-pass membrane protein</topology>
    </subcellularLocation>
</comment>
<feature type="transmembrane region" description="Helical" evidence="1">
    <location>
        <begin position="56"/>
        <end position="78"/>
    </location>
</feature>
<protein>
    <recommendedName>
        <fullName evidence="1">Probable queuosine precursor transporter</fullName>
        <shortName evidence="1">Q precursor transporter</shortName>
    </recommendedName>
</protein>